<feature type="domain" description="Shavenoid isoform B-like N-terminal" evidence="4">
    <location>
        <begin position="26"/>
        <end position="91"/>
    </location>
</feature>
<gene>
    <name evidence="5" type="ORF">PLXY2_LOCUS7974</name>
</gene>
<feature type="signal peptide" evidence="3">
    <location>
        <begin position="1"/>
        <end position="19"/>
    </location>
</feature>
<feature type="compositionally biased region" description="Polar residues" evidence="1">
    <location>
        <begin position="786"/>
        <end position="807"/>
    </location>
</feature>
<evidence type="ECO:0000256" key="2">
    <source>
        <dbReference type="SAM" id="Phobius"/>
    </source>
</evidence>
<evidence type="ECO:0000256" key="1">
    <source>
        <dbReference type="SAM" id="MobiDB-lite"/>
    </source>
</evidence>
<feature type="compositionally biased region" description="Pro residues" evidence="1">
    <location>
        <begin position="816"/>
        <end position="829"/>
    </location>
</feature>
<feature type="compositionally biased region" description="Polar residues" evidence="1">
    <location>
        <begin position="288"/>
        <end position="297"/>
    </location>
</feature>
<proteinExistence type="predicted"/>
<feature type="compositionally biased region" description="Polar residues" evidence="1">
    <location>
        <begin position="708"/>
        <end position="726"/>
    </location>
</feature>
<name>A0A8S4F549_PLUXY</name>
<dbReference type="InterPro" id="IPR057507">
    <property type="entry name" value="Sha_B-like_N"/>
</dbReference>
<feature type="region of interest" description="Disordered" evidence="1">
    <location>
        <begin position="280"/>
        <end position="300"/>
    </location>
</feature>
<keyword evidence="2" id="KW-1133">Transmembrane helix</keyword>
<comment type="caution">
    <text evidence="5">The sequence shown here is derived from an EMBL/GenBank/DDBJ whole genome shotgun (WGS) entry which is preliminary data.</text>
</comment>
<keyword evidence="3" id="KW-0732">Signal</keyword>
<reference evidence="5" key="1">
    <citation type="submission" date="2020-11" db="EMBL/GenBank/DDBJ databases">
        <authorList>
            <person name="Whiteford S."/>
        </authorList>
    </citation>
    <scope>NUCLEOTIDE SEQUENCE</scope>
</reference>
<evidence type="ECO:0000256" key="3">
    <source>
        <dbReference type="SAM" id="SignalP"/>
    </source>
</evidence>
<keyword evidence="6" id="KW-1185">Reference proteome</keyword>
<feature type="region of interest" description="Disordered" evidence="1">
    <location>
        <begin position="362"/>
        <end position="397"/>
    </location>
</feature>
<feature type="region of interest" description="Disordered" evidence="1">
    <location>
        <begin position="786"/>
        <end position="829"/>
    </location>
</feature>
<feature type="compositionally biased region" description="Basic and acidic residues" evidence="1">
    <location>
        <begin position="727"/>
        <end position="749"/>
    </location>
</feature>
<dbReference type="Pfam" id="PF23328">
    <property type="entry name" value="Sha_B_N"/>
    <property type="match status" value="1"/>
</dbReference>
<feature type="transmembrane region" description="Helical" evidence="2">
    <location>
        <begin position="250"/>
        <end position="273"/>
    </location>
</feature>
<dbReference type="GO" id="GO:0005938">
    <property type="term" value="C:cell cortex"/>
    <property type="evidence" value="ECO:0007669"/>
    <property type="project" value="TreeGrafter"/>
</dbReference>
<dbReference type="EMBL" id="CAJHNJ030000029">
    <property type="protein sequence ID" value="CAG9123862.1"/>
    <property type="molecule type" value="Genomic_DNA"/>
</dbReference>
<dbReference type="PANTHER" id="PTHR39387:SF1">
    <property type="entry name" value="SHAVENOID, ISOFORM B"/>
    <property type="match status" value="1"/>
</dbReference>
<feature type="compositionally biased region" description="Basic and acidic residues" evidence="1">
    <location>
        <begin position="697"/>
        <end position="706"/>
    </location>
</feature>
<sequence length="1375" mass="154282">MAPLVFLILALGLARVSTAGAEMALTNITRFNFGGGDLFSIPGTECGMTRCMEVSHGTALSAMGAGDCVCQCHGDTPAFREDQRVCVNHIDECQMASFGGATKPQIPFVFLPLKGQIIYPSKEIIFTDVDEAMCVVTSAQYLTTTGWMTLRDVIDNDVPFGLYRDEGKTFLQWRGSAALHSRLEGRLVAAHVLCSAHSPPRLASSCAAFRVAGTSRNALLDVRSIPFHAGEIVSSELSSQNQGLSVLECLAIGVCVLMLIFVYAAGIVFYIHYKQRQRRKDKDPEMSRSVNSDSGSGLESRIDMDNVRLKTNPLLNLGADFLNDAGLSDVSERTEETMDSTTSNSQKFQKLNTNVISAMVHNRRKKPTRPSIRSGTPEKMHERFQRRSASPDTFERAPHSELSIVDCSMEGNANHHSMSSSNAEPAIRRKLYFNPVFFETEHLKNPPPAAIDFLVKIREVMSIAKEKMTAKRFIPMLSDIPEEELYHTIDLGWDIPCARKGRRFSVISLKRENSRRSGHCGGCPGCDSSSTKEKEPKVTLTRSNSCKSCVSEDYKQRIVRKWLDEVPIPHQPNRPAAKSVAKVSGTPRIVEPKKKEDTTLVIPPEPARRDDIKPIKPLATGTTKDSPKIITAIKKSPENIKREEIITPAKLIENLKKQEIIISPKLLENAKKEEFKLASKLIESKMQKLLTASKTPENNKKQEHKSSPKSSETIKNSDTKSSTKPIESNKKTDNKSVSKITDESKKPELKKPFEDKRKLDIQVITNDIIDEKLKAVPIAIANKNNTTVDHNTSPEMNKVSPKNINNATRRVRKKLPPPPPPPVETPPPVELLELPKEKRKVEPDVKVKMEAVIKELNKCRRTETNVHEVVKAETAIPIPAPRIVIPVLAADSHYYSDDNTLSRNIVRQHSFVDLDSLERNMLKKRRFSVACGPEVGKHEEIYKQPVIYNEKEKNTRSWRDVRQAIEGNTMSSDINSSSSDFGNRSLPLSEVFINNTIEPLYGNVAMPTPGPLTIQVRGSPVESRRNIDQFDPDTLDRKPKSDNKKRVDKILLKSGGSFKYNSFMGPNMNDRKSPPEPSFTRKIGSLRQIYEAKAKAQEEEIRYHRGIYERRRSVVSAYDSDDLAAFMKSVKTPDLLRQTEPQKPPVAPKQRRVSDIVSYSNLSRESPPRRSPEEKERLAYNRNENIIARRSGRRSNRTRSRRTDLRKLTRTEDSGYLSTDSNESKRRASYLMQLKPRMPLEPIKMMPSPVTQIQRGLPLLQIESDTDDMESLCDGRSESGGESIETDSVFFGNFDESKQMLEDLDLTTFDPKVKHIHHEDQIDSGFMGETNIILSGDSDSEHRSVISIITGSNGRASSASISKLDDSRYMHSVEC</sequence>
<feature type="region of interest" description="Disordered" evidence="1">
    <location>
        <begin position="691"/>
        <end position="749"/>
    </location>
</feature>
<protein>
    <submittedName>
        <fullName evidence="5">(diamondback moth) hypothetical protein</fullName>
    </submittedName>
</protein>
<feature type="compositionally biased region" description="Basic residues" evidence="1">
    <location>
        <begin position="1190"/>
        <end position="1200"/>
    </location>
</feature>
<evidence type="ECO:0000259" key="4">
    <source>
        <dbReference type="Pfam" id="PF23328"/>
    </source>
</evidence>
<keyword evidence="2" id="KW-0472">Membrane</keyword>
<feature type="region of interest" description="Disordered" evidence="1">
    <location>
        <begin position="604"/>
        <end position="624"/>
    </location>
</feature>
<feature type="compositionally biased region" description="Basic and acidic residues" evidence="1">
    <location>
        <begin position="1166"/>
        <end position="1179"/>
    </location>
</feature>
<keyword evidence="2" id="KW-0812">Transmembrane</keyword>
<organism evidence="5 6">
    <name type="scientific">Plutella xylostella</name>
    <name type="common">Diamondback moth</name>
    <name type="synonym">Plutella maculipennis</name>
    <dbReference type="NCBI Taxonomy" id="51655"/>
    <lineage>
        <taxon>Eukaryota</taxon>
        <taxon>Metazoa</taxon>
        <taxon>Ecdysozoa</taxon>
        <taxon>Arthropoda</taxon>
        <taxon>Hexapoda</taxon>
        <taxon>Insecta</taxon>
        <taxon>Pterygota</taxon>
        <taxon>Neoptera</taxon>
        <taxon>Endopterygota</taxon>
        <taxon>Lepidoptera</taxon>
        <taxon>Glossata</taxon>
        <taxon>Ditrysia</taxon>
        <taxon>Yponomeutoidea</taxon>
        <taxon>Plutellidae</taxon>
        <taxon>Plutella</taxon>
    </lineage>
</organism>
<feature type="region of interest" description="Disordered" evidence="1">
    <location>
        <begin position="1134"/>
        <end position="1225"/>
    </location>
</feature>
<feature type="chain" id="PRO_5035899546" evidence="3">
    <location>
        <begin position="20"/>
        <end position="1375"/>
    </location>
</feature>
<dbReference type="GO" id="GO:0035317">
    <property type="term" value="P:imaginal disc-derived wing hair organization"/>
    <property type="evidence" value="ECO:0007669"/>
    <property type="project" value="TreeGrafter"/>
</dbReference>
<feature type="compositionally biased region" description="Basic and acidic residues" evidence="1">
    <location>
        <begin position="1022"/>
        <end position="1044"/>
    </location>
</feature>
<dbReference type="Proteomes" id="UP000653454">
    <property type="component" value="Unassembled WGS sequence"/>
</dbReference>
<feature type="compositionally biased region" description="Basic and acidic residues" evidence="1">
    <location>
        <begin position="376"/>
        <end position="385"/>
    </location>
</feature>
<evidence type="ECO:0000313" key="5">
    <source>
        <dbReference type="EMBL" id="CAG9123862.1"/>
    </source>
</evidence>
<dbReference type="PANTHER" id="PTHR39387">
    <property type="entry name" value="SHAVENOID, ISOFORM B"/>
    <property type="match status" value="1"/>
</dbReference>
<accession>A0A8S4F549</accession>
<feature type="region of interest" description="Disordered" evidence="1">
    <location>
        <begin position="1018"/>
        <end position="1044"/>
    </location>
</feature>
<feature type="compositionally biased region" description="Basic and acidic residues" evidence="1">
    <location>
        <begin position="1201"/>
        <end position="1213"/>
    </location>
</feature>
<evidence type="ECO:0000313" key="6">
    <source>
        <dbReference type="Proteomes" id="UP000653454"/>
    </source>
</evidence>